<keyword evidence="1" id="KW-0812">Transmembrane</keyword>
<evidence type="ECO:0000313" key="3">
    <source>
        <dbReference type="Proteomes" id="UP001596915"/>
    </source>
</evidence>
<evidence type="ECO:0000256" key="1">
    <source>
        <dbReference type="SAM" id="Phobius"/>
    </source>
</evidence>
<feature type="transmembrane region" description="Helical" evidence="1">
    <location>
        <begin position="21"/>
        <end position="43"/>
    </location>
</feature>
<sequence>MSPRPARSDRNTYRSRTRRLLERHLAAMLVAALVSMSALLVSYREVQISAGEMRTRGAPAVQGVAATQLALLRAHKEARASLDSGIADVVGAGARYENQLAAADQGLSRLSDVQIDGDRGRGVLETVNGVLTSYSSSITPGAVKYVTDPLMQQEKFAEAETLLTREGTGVVPRLDVLQGHQMARVDTLSTMSPVQWSGWVVAELGLLAMVLITLSALWVLRTRCGHSLDLCLLVSLLAVVFLATGPLIATSETQDRLGAARDGLVRIEQQAGHHADLAGSQQAVTDTGTRVRAGLAARGWQSGMYYGALTAAALVVLLPAVGIGRHLNADYWRTG</sequence>
<protein>
    <recommendedName>
        <fullName evidence="4">Integral membrane protein</fullName>
    </recommendedName>
</protein>
<dbReference type="Proteomes" id="UP001596915">
    <property type="component" value="Unassembled WGS sequence"/>
</dbReference>
<evidence type="ECO:0008006" key="4">
    <source>
        <dbReference type="Google" id="ProtNLM"/>
    </source>
</evidence>
<feature type="transmembrane region" description="Helical" evidence="1">
    <location>
        <begin position="196"/>
        <end position="218"/>
    </location>
</feature>
<name>A0ABW2WTY4_9ACTN</name>
<evidence type="ECO:0000313" key="2">
    <source>
        <dbReference type="EMBL" id="MFD0624723.1"/>
    </source>
</evidence>
<organism evidence="2 3">
    <name type="scientific">Streptomyces sanglieri</name>
    <dbReference type="NCBI Taxonomy" id="193460"/>
    <lineage>
        <taxon>Bacteria</taxon>
        <taxon>Bacillati</taxon>
        <taxon>Actinomycetota</taxon>
        <taxon>Actinomycetes</taxon>
        <taxon>Kitasatosporales</taxon>
        <taxon>Streptomycetaceae</taxon>
        <taxon>Streptomyces</taxon>
    </lineage>
</organism>
<keyword evidence="1" id="KW-0472">Membrane</keyword>
<keyword evidence="3" id="KW-1185">Reference proteome</keyword>
<comment type="caution">
    <text evidence="2">The sequence shown here is derived from an EMBL/GenBank/DDBJ whole genome shotgun (WGS) entry which is preliminary data.</text>
</comment>
<reference evidence="3" key="1">
    <citation type="journal article" date="2019" name="Int. J. Syst. Evol. Microbiol.">
        <title>The Global Catalogue of Microorganisms (GCM) 10K type strain sequencing project: providing services to taxonomists for standard genome sequencing and annotation.</title>
        <authorList>
            <consortium name="The Broad Institute Genomics Platform"/>
            <consortium name="The Broad Institute Genome Sequencing Center for Infectious Disease"/>
            <person name="Wu L."/>
            <person name="Ma J."/>
        </authorList>
    </citation>
    <scope>NUCLEOTIDE SEQUENCE [LARGE SCALE GENOMIC DNA]</scope>
    <source>
        <strain evidence="3">JCM 12607</strain>
    </source>
</reference>
<feature type="transmembrane region" description="Helical" evidence="1">
    <location>
        <begin position="304"/>
        <end position="323"/>
    </location>
</feature>
<proteinExistence type="predicted"/>
<accession>A0ABW2WTY4</accession>
<keyword evidence="1" id="KW-1133">Transmembrane helix</keyword>
<gene>
    <name evidence="2" type="ORF">ACFQ2K_20225</name>
</gene>
<feature type="transmembrane region" description="Helical" evidence="1">
    <location>
        <begin position="230"/>
        <end position="249"/>
    </location>
</feature>
<dbReference type="EMBL" id="JBHTGL010000008">
    <property type="protein sequence ID" value="MFD0624723.1"/>
    <property type="molecule type" value="Genomic_DNA"/>
</dbReference>